<evidence type="ECO:0000256" key="5">
    <source>
        <dbReference type="ARBA" id="ARBA00022723"/>
    </source>
</evidence>
<evidence type="ECO:0000256" key="6">
    <source>
        <dbReference type="ARBA" id="ARBA00022763"/>
    </source>
</evidence>
<gene>
    <name evidence="18" type="primary">sbcB</name>
    <name evidence="18" type="ORF">F0415_00945</name>
</gene>
<feature type="domain" description="ExoI SH3-like" evidence="16">
    <location>
        <begin position="196"/>
        <end position="352"/>
    </location>
</feature>
<evidence type="ECO:0000256" key="4">
    <source>
        <dbReference type="ARBA" id="ARBA00022722"/>
    </source>
</evidence>
<evidence type="ECO:0000256" key="15">
    <source>
        <dbReference type="PIRSR" id="PIRSR000977-2"/>
    </source>
</evidence>
<evidence type="ECO:0000313" key="19">
    <source>
        <dbReference type="Proteomes" id="UP000322165"/>
    </source>
</evidence>
<proteinExistence type="predicted"/>
<dbReference type="InterPro" id="IPR013620">
    <property type="entry name" value="Exonuc_1_SH3"/>
</dbReference>
<evidence type="ECO:0000256" key="14">
    <source>
        <dbReference type="PIRSR" id="PIRSR000977-1"/>
    </source>
</evidence>
<dbReference type="InterPro" id="IPR013520">
    <property type="entry name" value="Ribonucl_H"/>
</dbReference>
<feature type="binding site" evidence="15">
    <location>
        <position position="180"/>
    </location>
    <ligand>
        <name>Mg(2+)</name>
        <dbReference type="ChEBI" id="CHEBI:18420"/>
        <label>2</label>
    </ligand>
</feature>
<evidence type="ECO:0000256" key="7">
    <source>
        <dbReference type="ARBA" id="ARBA00022801"/>
    </source>
</evidence>
<evidence type="ECO:0000256" key="2">
    <source>
        <dbReference type="ARBA" id="ARBA00012108"/>
    </source>
</evidence>
<dbReference type="InterPro" id="IPR012337">
    <property type="entry name" value="RNaseH-like_sf"/>
</dbReference>
<evidence type="ECO:0000256" key="11">
    <source>
        <dbReference type="ARBA" id="ARBA00023204"/>
    </source>
</evidence>
<dbReference type="EMBL" id="VUOD01000001">
    <property type="protein sequence ID" value="KAA2286101.1"/>
    <property type="molecule type" value="Genomic_DNA"/>
</dbReference>
<dbReference type="InterPro" id="IPR034747">
    <property type="entry name" value="EXOI_SH3"/>
</dbReference>
<evidence type="ECO:0000256" key="8">
    <source>
        <dbReference type="ARBA" id="ARBA00022839"/>
    </source>
</evidence>
<comment type="subunit">
    <text evidence="12">Monomer. Interacts with ssb (via C-terminus); this interaction stimulates the exonuclease activity by recruiting the enzyme to its substrate.</text>
</comment>
<feature type="binding site" evidence="15">
    <location>
        <position position="9"/>
    </location>
    <ligand>
        <name>Mg(2+)</name>
        <dbReference type="ChEBI" id="CHEBI:18420"/>
        <label>1</label>
    </ligand>
</feature>
<dbReference type="InterPro" id="IPR038649">
    <property type="entry name" value="EXOI_SH3_sf"/>
</dbReference>
<dbReference type="SUPFAM" id="SSF53098">
    <property type="entry name" value="Ribonuclease H-like"/>
    <property type="match status" value="1"/>
</dbReference>
<keyword evidence="5 15" id="KW-0479">Metal-binding</keyword>
<comment type="catalytic activity">
    <reaction evidence="1 13">
        <text>Exonucleolytic cleavage in the 3'- to 5'-direction to yield nucleoside 5'-phosphates.</text>
        <dbReference type="EC" id="3.1.11.1"/>
    </reaction>
</comment>
<dbReference type="Gene3D" id="3.30.1520.20">
    <property type="entry name" value="Exonuclease ExoI, domain 2"/>
    <property type="match status" value="1"/>
</dbReference>
<feature type="domain" description="ExoI C-terminal" evidence="17">
    <location>
        <begin position="355"/>
        <end position="476"/>
    </location>
</feature>
<keyword evidence="4 13" id="KW-0540">Nuclease</keyword>
<dbReference type="Gene3D" id="3.30.420.10">
    <property type="entry name" value="Ribonuclease H-like superfamily/Ribonuclease H"/>
    <property type="match status" value="1"/>
</dbReference>
<reference evidence="18 19" key="2">
    <citation type="submission" date="2019-09" db="EMBL/GenBank/DDBJ databases">
        <authorList>
            <person name="Mazur A."/>
        </authorList>
    </citation>
    <scope>NUCLEOTIDE SEQUENCE [LARGE SCALE GENOMIC DNA]</scope>
    <source>
        <strain evidence="18 19">3729k</strain>
    </source>
</reference>
<name>A0A5B2ZGB2_9GAMM</name>
<keyword evidence="7 13" id="KW-0378">Hydrolase</keyword>
<keyword evidence="11 13" id="KW-0234">DNA repair</keyword>
<dbReference type="Proteomes" id="UP000322165">
    <property type="component" value="Unassembled WGS sequence"/>
</dbReference>
<dbReference type="Pfam" id="PF00929">
    <property type="entry name" value="RNase_T"/>
    <property type="match status" value="1"/>
</dbReference>
<dbReference type="InterPro" id="IPR023607">
    <property type="entry name" value="Exodeoxyribonuclease_I"/>
</dbReference>
<feature type="binding site" evidence="15">
    <location>
        <position position="11"/>
    </location>
    <ligand>
        <name>Mg(2+)</name>
        <dbReference type="ChEBI" id="CHEBI:18420"/>
        <label>2</label>
    </ligand>
</feature>
<dbReference type="Pfam" id="PF08411">
    <property type="entry name" value="ExoI_SH3"/>
    <property type="match status" value="1"/>
</dbReference>
<dbReference type="GO" id="GO:0006281">
    <property type="term" value="P:DNA repair"/>
    <property type="evidence" value="ECO:0007669"/>
    <property type="project" value="UniProtKB-KW"/>
</dbReference>
<dbReference type="InterPro" id="IPR036397">
    <property type="entry name" value="RNaseH_sf"/>
</dbReference>
<keyword evidence="8 13" id="KW-0269">Exonuclease</keyword>
<reference evidence="18 19" key="1">
    <citation type="submission" date="2019-09" db="EMBL/GenBank/DDBJ databases">
        <title>Arenimonas chukotkensis sp. nov., a bacterium isolated from Chukotka hot spring, Arctic region, Russia.</title>
        <authorList>
            <person name="Zayulina K.S."/>
            <person name="Prokofeva M.I."/>
            <person name="Elcheninov A.G."/>
            <person name="Novikov A."/>
            <person name="Kochetkova T.V."/>
            <person name="Kublanov I.V."/>
        </authorList>
    </citation>
    <scope>NUCLEOTIDE SEQUENCE [LARGE SCALE GENOMIC DNA]</scope>
    <source>
        <strain evidence="18 19">3729k</strain>
    </source>
</reference>
<feature type="binding site" evidence="14">
    <location>
        <position position="159"/>
    </location>
    <ligand>
        <name>substrate</name>
    </ligand>
</feature>
<protein>
    <recommendedName>
        <fullName evidence="3 13">Exodeoxyribonuclease I</fullName>
        <ecNumber evidence="2 13">3.1.11.1</ecNumber>
    </recommendedName>
</protein>
<dbReference type="EC" id="3.1.11.1" evidence="2 13"/>
<dbReference type="SMART" id="SM00479">
    <property type="entry name" value="EXOIII"/>
    <property type="match status" value="1"/>
</dbReference>
<dbReference type="InterPro" id="IPR058561">
    <property type="entry name" value="Exonuc_1_C"/>
</dbReference>
<dbReference type="GO" id="GO:0003677">
    <property type="term" value="F:DNA binding"/>
    <property type="evidence" value="ECO:0007669"/>
    <property type="project" value="UniProtKB-KW"/>
</dbReference>
<keyword evidence="9 15" id="KW-0460">Magnesium</keyword>
<evidence type="ECO:0000259" key="17">
    <source>
        <dbReference type="PROSITE" id="PS51785"/>
    </source>
</evidence>
<evidence type="ECO:0000313" key="18">
    <source>
        <dbReference type="EMBL" id="KAA2286101.1"/>
    </source>
</evidence>
<evidence type="ECO:0000256" key="10">
    <source>
        <dbReference type="ARBA" id="ARBA00023125"/>
    </source>
</evidence>
<evidence type="ECO:0000256" key="3">
    <source>
        <dbReference type="ARBA" id="ARBA00019900"/>
    </source>
</evidence>
<dbReference type="AlphaFoldDB" id="A0A5B2ZGB2"/>
<evidence type="ECO:0000256" key="9">
    <source>
        <dbReference type="ARBA" id="ARBA00022842"/>
    </source>
</evidence>
<dbReference type="Pfam" id="PF26016">
    <property type="entry name" value="ExoI_C"/>
    <property type="match status" value="1"/>
</dbReference>
<sequence>MAASFLWYDLETFGRDPRRSRIAQFAGIRTDTELNEIGEPISLYCQPARDLLPSPESSLITGISPQQALAEGLREAEFFARLAEELGQPGTCTVGYNSIRFDDEFVRFGLYRNFHDPYEREYRNGNSRWDLLDVLRMAEALRPEGMEWPLREDGAPSFRLEDLARANGVREGEAHEALSDVRALLGLARRFRAAQPRLWEYALGFRDKRKVAGLLDVAGMTPVLHVSSRYPASRHCSALVAPVARHPRIDSRVLVCSLDSDEALDALLSLSPEDIADRLYTPAADLPEGEQRVPLKEVHTNRCPVLVPLAHLREQDFRRLGLDRDLALARAERLRKAPGLAEKVRQVFTEEARRDPADADAALYEGFPSEHDRRLFPQVRSAPLAELPAYGSRFDDPRYSELLFRYRARNWPESLDAKERERWDSYRRHRLSAGSELSEYDFDSYRAEIARLRAITPTGPGQALLDALEAWGLDLERELA</sequence>
<keyword evidence="6 13" id="KW-0227">DNA damage</keyword>
<dbReference type="NCBIfam" id="NF008746">
    <property type="entry name" value="PRK11779.1"/>
    <property type="match status" value="1"/>
</dbReference>
<dbReference type="Gene3D" id="1.10.287.1240">
    <property type="match status" value="1"/>
</dbReference>
<evidence type="ECO:0000259" key="16">
    <source>
        <dbReference type="PROSITE" id="PS51784"/>
    </source>
</evidence>
<dbReference type="PROSITE" id="PS51784">
    <property type="entry name" value="EXOI_SH3"/>
    <property type="match status" value="1"/>
</dbReference>
<organism evidence="18 19">
    <name type="scientific">Arenimonas fontis</name>
    <dbReference type="NCBI Taxonomy" id="2608255"/>
    <lineage>
        <taxon>Bacteria</taxon>
        <taxon>Pseudomonadati</taxon>
        <taxon>Pseudomonadota</taxon>
        <taxon>Gammaproteobacteria</taxon>
        <taxon>Lysobacterales</taxon>
        <taxon>Lysobacteraceae</taxon>
        <taxon>Arenimonas</taxon>
    </lineage>
</organism>
<evidence type="ECO:0000256" key="13">
    <source>
        <dbReference type="PIRNR" id="PIRNR000977"/>
    </source>
</evidence>
<accession>A0A5B2ZGB2</accession>
<dbReference type="PROSITE" id="PS51785">
    <property type="entry name" value="EXOI_C"/>
    <property type="match status" value="1"/>
</dbReference>
<dbReference type="CDD" id="cd06138">
    <property type="entry name" value="ExoI_N"/>
    <property type="match status" value="1"/>
</dbReference>
<dbReference type="GO" id="GO:0046872">
    <property type="term" value="F:metal ion binding"/>
    <property type="evidence" value="ECO:0007669"/>
    <property type="project" value="UniProtKB-KW"/>
</dbReference>
<dbReference type="Gene3D" id="1.20.1280.70">
    <property type="entry name" value="Exonuclease ExoI, domain 3"/>
    <property type="match status" value="1"/>
</dbReference>
<dbReference type="FunFam" id="3.30.420.10:FF:000033">
    <property type="entry name" value="Exodeoxyribonuclease I"/>
    <property type="match status" value="1"/>
</dbReference>
<comment type="cofactor">
    <cofactor evidence="15">
        <name>Mg(2+)</name>
        <dbReference type="ChEBI" id="CHEBI:18420"/>
    </cofactor>
    <text evidence="15">Binds 2 Mg(2+) ions per monomer.</text>
</comment>
<feature type="binding site" evidence="14">
    <location>
        <position position="11"/>
    </location>
    <ligand>
        <name>substrate</name>
    </ligand>
</feature>
<dbReference type="GO" id="GO:0008310">
    <property type="term" value="F:single-stranded DNA 3'-5' DNA exonuclease activity"/>
    <property type="evidence" value="ECO:0007669"/>
    <property type="project" value="UniProtKB-EC"/>
</dbReference>
<evidence type="ECO:0000256" key="1">
    <source>
        <dbReference type="ARBA" id="ARBA00000563"/>
    </source>
</evidence>
<keyword evidence="19" id="KW-1185">Reference proteome</keyword>
<keyword evidence="10" id="KW-0238">DNA-binding</keyword>
<dbReference type="RefSeq" id="WP_149859320.1">
    <property type="nucleotide sequence ID" value="NZ_VUOD01000001.1"/>
</dbReference>
<evidence type="ECO:0000256" key="12">
    <source>
        <dbReference type="ARBA" id="ARBA00046792"/>
    </source>
</evidence>
<dbReference type="PIRSF" id="PIRSF000977">
    <property type="entry name" value="Exodeoxyribonuclease_I"/>
    <property type="match status" value="1"/>
</dbReference>
<comment type="caution">
    <text evidence="18">The sequence shown here is derived from an EMBL/GenBank/DDBJ whole genome shotgun (WGS) entry which is preliminary data.</text>
</comment>